<reference evidence="3" key="1">
    <citation type="submission" date="2022-10" db="EMBL/GenBank/DDBJ databases">
        <title>Rhodococcus sp.75.</title>
        <authorList>
            <person name="Sun M."/>
        </authorList>
    </citation>
    <scope>NUCLEOTIDE SEQUENCE</scope>
    <source>
        <strain evidence="3">75</strain>
    </source>
</reference>
<organism evidence="3 4">
    <name type="scientific">Rhodococcus antarcticus</name>
    <dbReference type="NCBI Taxonomy" id="2987751"/>
    <lineage>
        <taxon>Bacteria</taxon>
        <taxon>Bacillati</taxon>
        <taxon>Actinomycetota</taxon>
        <taxon>Actinomycetes</taxon>
        <taxon>Mycobacteriales</taxon>
        <taxon>Nocardiaceae</taxon>
        <taxon>Rhodococcus</taxon>
    </lineage>
</organism>
<dbReference type="InterPro" id="IPR036388">
    <property type="entry name" value="WH-like_DNA-bd_sf"/>
</dbReference>
<dbReference type="InterPro" id="IPR035965">
    <property type="entry name" value="PAS-like_dom_sf"/>
</dbReference>
<dbReference type="CDD" id="cd00130">
    <property type="entry name" value="PAS"/>
    <property type="match status" value="1"/>
</dbReference>
<evidence type="ECO:0000313" key="3">
    <source>
        <dbReference type="EMBL" id="UZJ25769.1"/>
    </source>
</evidence>
<dbReference type="EMBL" id="CP110615">
    <property type="protein sequence ID" value="UZJ25769.1"/>
    <property type="molecule type" value="Genomic_DNA"/>
</dbReference>
<dbReference type="PROSITE" id="PS50112">
    <property type="entry name" value="PAS"/>
    <property type="match status" value="1"/>
</dbReference>
<dbReference type="InterPro" id="IPR013656">
    <property type="entry name" value="PAS_4"/>
</dbReference>
<dbReference type="PROSITE" id="PS50921">
    <property type="entry name" value="ANTAR"/>
    <property type="match status" value="1"/>
</dbReference>
<feature type="domain" description="PAS" evidence="1">
    <location>
        <begin position="3"/>
        <end position="78"/>
    </location>
</feature>
<dbReference type="SUPFAM" id="SSF55785">
    <property type="entry name" value="PYP-like sensor domain (PAS domain)"/>
    <property type="match status" value="1"/>
</dbReference>
<accession>A0ABY6P294</accession>
<evidence type="ECO:0000259" key="2">
    <source>
        <dbReference type="PROSITE" id="PS50921"/>
    </source>
</evidence>
<dbReference type="Pfam" id="PF08448">
    <property type="entry name" value="PAS_4"/>
    <property type="match status" value="1"/>
</dbReference>
<dbReference type="Pfam" id="PF03861">
    <property type="entry name" value="ANTAR"/>
    <property type="match status" value="1"/>
</dbReference>
<name>A0ABY6P294_9NOCA</name>
<dbReference type="SMART" id="SM01012">
    <property type="entry name" value="ANTAR"/>
    <property type="match status" value="1"/>
</dbReference>
<evidence type="ECO:0000259" key="1">
    <source>
        <dbReference type="PROSITE" id="PS50112"/>
    </source>
</evidence>
<keyword evidence="4" id="KW-1185">Reference proteome</keyword>
<dbReference type="Proteomes" id="UP001164965">
    <property type="component" value="Chromosome"/>
</dbReference>
<sequence length="251" mass="26957">MIPAVDLAAVFDAVPDACLVLDVNLVMVTANQAYLDMTGTTRAQVQGRRIPEVFPVNPEDAAAMTRLESACTRVLRTGQPHRMGVIRYDLVTDDPAVFDTRFWNVTIAPVPDADGTVTHLVHRGRNVTDVHPVLLRVLATYCRELGAADDADLAELLEVDADTAATGELVAALVAEVEQMWEAMASRATIEQAKGMLMSTLGCGPDTAFDTLRRQSQDTNVKLRTVAETLVGSNSAAPVRSAVGVGSPWRS</sequence>
<dbReference type="Gene3D" id="3.30.450.20">
    <property type="entry name" value="PAS domain"/>
    <property type="match status" value="1"/>
</dbReference>
<evidence type="ECO:0000313" key="4">
    <source>
        <dbReference type="Proteomes" id="UP001164965"/>
    </source>
</evidence>
<proteinExistence type="predicted"/>
<dbReference type="RefSeq" id="WP_265383873.1">
    <property type="nucleotide sequence ID" value="NZ_CP110615.1"/>
</dbReference>
<dbReference type="InterPro" id="IPR011006">
    <property type="entry name" value="CheY-like_superfamily"/>
</dbReference>
<dbReference type="Gene3D" id="1.10.10.10">
    <property type="entry name" value="Winged helix-like DNA-binding domain superfamily/Winged helix DNA-binding domain"/>
    <property type="match status" value="1"/>
</dbReference>
<dbReference type="NCBIfam" id="TIGR00229">
    <property type="entry name" value="sensory_box"/>
    <property type="match status" value="1"/>
</dbReference>
<protein>
    <submittedName>
        <fullName evidence="3">ANTAR domain-containing protein</fullName>
    </submittedName>
</protein>
<dbReference type="SUPFAM" id="SSF52172">
    <property type="entry name" value="CheY-like"/>
    <property type="match status" value="1"/>
</dbReference>
<feature type="domain" description="ANTAR" evidence="2">
    <location>
        <begin position="170"/>
        <end position="231"/>
    </location>
</feature>
<dbReference type="InterPro" id="IPR005561">
    <property type="entry name" value="ANTAR"/>
</dbReference>
<gene>
    <name evidence="3" type="ORF">RHODO2019_04815</name>
</gene>
<dbReference type="InterPro" id="IPR000014">
    <property type="entry name" value="PAS"/>
</dbReference>